<accession>A0A918FPC4</accession>
<comment type="caution">
    <text evidence="2">The sequence shown here is derived from an EMBL/GenBank/DDBJ whole genome shotgun (WGS) entry which is preliminary data.</text>
</comment>
<evidence type="ECO:0000313" key="3">
    <source>
        <dbReference type="Proteomes" id="UP000658320"/>
    </source>
</evidence>
<evidence type="ECO:0000313" key="2">
    <source>
        <dbReference type="EMBL" id="GGR64073.1"/>
    </source>
</evidence>
<proteinExistence type="predicted"/>
<dbReference type="Proteomes" id="UP000658320">
    <property type="component" value="Unassembled WGS sequence"/>
</dbReference>
<sequence>MIAGPHRQKGGAPLLGAAHAGEPGPFGTYEEDLETKEHDRLRGVFKHGQGDQPGESGMICAAPS</sequence>
<dbReference type="AlphaFoldDB" id="A0A918FPC4"/>
<feature type="compositionally biased region" description="Low complexity" evidence="1">
    <location>
        <begin position="10"/>
        <end position="25"/>
    </location>
</feature>
<keyword evidence="3" id="KW-1185">Reference proteome</keyword>
<organism evidence="2 3">
    <name type="scientific">Streptomyces aurantiogriseus</name>
    <dbReference type="NCBI Taxonomy" id="66870"/>
    <lineage>
        <taxon>Bacteria</taxon>
        <taxon>Bacillati</taxon>
        <taxon>Actinomycetota</taxon>
        <taxon>Actinomycetes</taxon>
        <taxon>Kitasatosporales</taxon>
        <taxon>Streptomycetaceae</taxon>
        <taxon>Streptomyces</taxon>
    </lineage>
</organism>
<feature type="region of interest" description="Disordered" evidence="1">
    <location>
        <begin position="45"/>
        <end position="64"/>
    </location>
</feature>
<evidence type="ECO:0000256" key="1">
    <source>
        <dbReference type="SAM" id="MobiDB-lite"/>
    </source>
</evidence>
<reference evidence="2" key="2">
    <citation type="submission" date="2020-09" db="EMBL/GenBank/DDBJ databases">
        <authorList>
            <person name="Sun Q."/>
            <person name="Ohkuma M."/>
        </authorList>
    </citation>
    <scope>NUCLEOTIDE SEQUENCE</scope>
    <source>
        <strain evidence="2">JCM 4346</strain>
    </source>
</reference>
<feature type="region of interest" description="Disordered" evidence="1">
    <location>
        <begin position="1"/>
        <end position="30"/>
    </location>
</feature>
<dbReference type="EMBL" id="BMSX01000049">
    <property type="protein sequence ID" value="GGR64073.1"/>
    <property type="molecule type" value="Genomic_DNA"/>
</dbReference>
<name>A0A918FPC4_9ACTN</name>
<reference evidence="2" key="1">
    <citation type="journal article" date="2014" name="Int. J. Syst. Evol. Microbiol.">
        <title>Complete genome sequence of Corynebacterium casei LMG S-19264T (=DSM 44701T), isolated from a smear-ripened cheese.</title>
        <authorList>
            <consortium name="US DOE Joint Genome Institute (JGI-PGF)"/>
            <person name="Walter F."/>
            <person name="Albersmeier A."/>
            <person name="Kalinowski J."/>
            <person name="Ruckert C."/>
        </authorList>
    </citation>
    <scope>NUCLEOTIDE SEQUENCE</scope>
    <source>
        <strain evidence="2">JCM 4346</strain>
    </source>
</reference>
<gene>
    <name evidence="2" type="ORF">GCM10010251_95870</name>
</gene>
<protein>
    <submittedName>
        <fullName evidence="2">Uncharacterized protein</fullName>
    </submittedName>
</protein>